<dbReference type="SMART" id="SM00857">
    <property type="entry name" value="Resolvase"/>
    <property type="match status" value="1"/>
</dbReference>
<dbReference type="CDD" id="cd00338">
    <property type="entry name" value="Ser_Recombinase"/>
    <property type="match status" value="1"/>
</dbReference>
<organism evidence="2 3">
    <name type="scientific">Microvirga terricola</name>
    <dbReference type="NCBI Taxonomy" id="2719797"/>
    <lineage>
        <taxon>Bacteria</taxon>
        <taxon>Pseudomonadati</taxon>
        <taxon>Pseudomonadota</taxon>
        <taxon>Alphaproteobacteria</taxon>
        <taxon>Hyphomicrobiales</taxon>
        <taxon>Methylobacteriaceae</taxon>
        <taxon>Microvirga</taxon>
    </lineage>
</organism>
<dbReference type="PANTHER" id="PTHR30461:SF23">
    <property type="entry name" value="DNA RECOMBINASE-RELATED"/>
    <property type="match status" value="1"/>
</dbReference>
<dbReference type="InterPro" id="IPR036162">
    <property type="entry name" value="Resolvase-like_N_sf"/>
</dbReference>
<dbReference type="PROSITE" id="PS51736">
    <property type="entry name" value="RECOMBINASES_3"/>
    <property type="match status" value="1"/>
</dbReference>
<name>A0ABX0V680_9HYPH</name>
<sequence>MAKAHKETVKVVAYYRTSSAANVGPDKDSQRRQREAVQAHAKQVGFEIVEEFYDAAVSGADPVETRPGFSALLDRIEGNGIRVVLVEDASRLARSVLVQETAILVLKARNVRVLASNGDDLTETDDEMKVAMRQIGSAFAQLEKTRLVKKLRAARDRKRATGVKVEGRKSHAETRPEMISEAKRLRRRSPKTGKCRSLREIADELARKGYKAASGRPFSSSVVKAMVEAR</sequence>
<evidence type="ECO:0000313" key="3">
    <source>
        <dbReference type="Proteomes" id="UP000707352"/>
    </source>
</evidence>
<keyword evidence="3" id="KW-1185">Reference proteome</keyword>
<dbReference type="Proteomes" id="UP000707352">
    <property type="component" value="Unassembled WGS sequence"/>
</dbReference>
<evidence type="ECO:0000313" key="2">
    <source>
        <dbReference type="EMBL" id="NIX75314.1"/>
    </source>
</evidence>
<dbReference type="InterPro" id="IPR006119">
    <property type="entry name" value="Resolv_N"/>
</dbReference>
<dbReference type="Pfam" id="PF00239">
    <property type="entry name" value="Resolvase"/>
    <property type="match status" value="1"/>
</dbReference>
<protein>
    <submittedName>
        <fullName evidence="2">Recombinase family protein</fullName>
    </submittedName>
</protein>
<dbReference type="EMBL" id="JAATJS010000001">
    <property type="protein sequence ID" value="NIX75314.1"/>
    <property type="molecule type" value="Genomic_DNA"/>
</dbReference>
<dbReference type="SUPFAM" id="SSF53041">
    <property type="entry name" value="Resolvase-like"/>
    <property type="match status" value="1"/>
</dbReference>
<comment type="caution">
    <text evidence="2">The sequence shown here is derived from an EMBL/GenBank/DDBJ whole genome shotgun (WGS) entry which is preliminary data.</text>
</comment>
<proteinExistence type="predicted"/>
<feature type="domain" description="Resolvase/invertase-type recombinase catalytic" evidence="1">
    <location>
        <begin position="10"/>
        <end position="162"/>
    </location>
</feature>
<reference evidence="2 3" key="1">
    <citation type="submission" date="2020-03" db="EMBL/GenBank/DDBJ databases">
        <title>The genome sequence of Microvirga sp. c23x22.</title>
        <authorList>
            <person name="Zhang X."/>
        </authorList>
    </citation>
    <scope>NUCLEOTIDE SEQUENCE [LARGE SCALE GENOMIC DNA]</scope>
    <source>
        <strain evidence="3">c23x22</strain>
    </source>
</reference>
<dbReference type="PANTHER" id="PTHR30461">
    <property type="entry name" value="DNA-INVERTASE FROM LAMBDOID PROPHAGE"/>
    <property type="match status" value="1"/>
</dbReference>
<dbReference type="InterPro" id="IPR050639">
    <property type="entry name" value="SSR_resolvase"/>
</dbReference>
<evidence type="ECO:0000259" key="1">
    <source>
        <dbReference type="PROSITE" id="PS51736"/>
    </source>
</evidence>
<gene>
    <name evidence="2" type="ORF">HB375_01635</name>
</gene>
<accession>A0ABX0V680</accession>
<dbReference type="Gene3D" id="3.40.50.1390">
    <property type="entry name" value="Resolvase, N-terminal catalytic domain"/>
    <property type="match status" value="1"/>
</dbReference>